<protein>
    <submittedName>
        <fullName evidence="1">Uncharacterized protein</fullName>
    </submittedName>
</protein>
<keyword evidence="2" id="KW-1185">Reference proteome</keyword>
<evidence type="ECO:0000313" key="1">
    <source>
        <dbReference type="EMBL" id="KAK9090486.1"/>
    </source>
</evidence>
<organism evidence="1 2">
    <name type="scientific">Stephania japonica</name>
    <dbReference type="NCBI Taxonomy" id="461633"/>
    <lineage>
        <taxon>Eukaryota</taxon>
        <taxon>Viridiplantae</taxon>
        <taxon>Streptophyta</taxon>
        <taxon>Embryophyta</taxon>
        <taxon>Tracheophyta</taxon>
        <taxon>Spermatophyta</taxon>
        <taxon>Magnoliopsida</taxon>
        <taxon>Ranunculales</taxon>
        <taxon>Menispermaceae</taxon>
        <taxon>Menispermoideae</taxon>
        <taxon>Cissampelideae</taxon>
        <taxon>Stephania</taxon>
    </lineage>
</organism>
<gene>
    <name evidence="1" type="ORF">Sjap_023663</name>
</gene>
<name>A0AAP0EC08_9MAGN</name>
<dbReference type="EMBL" id="JBBNAE010000010">
    <property type="protein sequence ID" value="KAK9090486.1"/>
    <property type="molecule type" value="Genomic_DNA"/>
</dbReference>
<comment type="caution">
    <text evidence="1">The sequence shown here is derived from an EMBL/GenBank/DDBJ whole genome shotgun (WGS) entry which is preliminary data.</text>
</comment>
<dbReference type="Proteomes" id="UP001417504">
    <property type="component" value="Unassembled WGS sequence"/>
</dbReference>
<proteinExistence type="predicted"/>
<dbReference type="AlphaFoldDB" id="A0AAP0EC08"/>
<sequence>MQSYREKQELDLERDLEEVEVKFRSLEVGLKNSSTSYGYALEHGLACDGDHVDGSRMYPQLSQGIKGTLGTKKLGKGYARLLS</sequence>
<reference evidence="1 2" key="1">
    <citation type="submission" date="2024-01" db="EMBL/GenBank/DDBJ databases">
        <title>Genome assemblies of Stephania.</title>
        <authorList>
            <person name="Yang L."/>
        </authorList>
    </citation>
    <scope>NUCLEOTIDE SEQUENCE [LARGE SCALE GENOMIC DNA]</scope>
    <source>
        <strain evidence="1">QJT</strain>
        <tissue evidence="1">Leaf</tissue>
    </source>
</reference>
<evidence type="ECO:0000313" key="2">
    <source>
        <dbReference type="Proteomes" id="UP001417504"/>
    </source>
</evidence>
<accession>A0AAP0EC08</accession>